<keyword evidence="1" id="KW-0479">Metal-binding</keyword>
<dbReference type="InterPro" id="IPR013083">
    <property type="entry name" value="Znf_RING/FYVE/PHD"/>
</dbReference>
<dbReference type="PROSITE" id="PS50089">
    <property type="entry name" value="ZF_RING_2"/>
    <property type="match status" value="1"/>
</dbReference>
<dbReference type="GO" id="GO:0016567">
    <property type="term" value="P:protein ubiquitination"/>
    <property type="evidence" value="ECO:0007669"/>
    <property type="project" value="TreeGrafter"/>
</dbReference>
<dbReference type="GO" id="GO:0030014">
    <property type="term" value="C:CCR4-NOT complex"/>
    <property type="evidence" value="ECO:0007669"/>
    <property type="project" value="InterPro"/>
</dbReference>
<dbReference type="Gene3D" id="3.30.40.10">
    <property type="entry name" value="Zinc/RING finger domain, C3HC4 (zinc finger)"/>
    <property type="match status" value="1"/>
</dbReference>
<organism evidence="5 6">
    <name type="scientific">Cocos nucifera</name>
    <name type="common">Coconut palm</name>
    <dbReference type="NCBI Taxonomy" id="13894"/>
    <lineage>
        <taxon>Eukaryota</taxon>
        <taxon>Viridiplantae</taxon>
        <taxon>Streptophyta</taxon>
        <taxon>Embryophyta</taxon>
        <taxon>Tracheophyta</taxon>
        <taxon>Spermatophyta</taxon>
        <taxon>Magnoliopsida</taxon>
        <taxon>Liliopsida</taxon>
        <taxon>Arecaceae</taxon>
        <taxon>Arecoideae</taxon>
        <taxon>Cocoseae</taxon>
        <taxon>Attaleinae</taxon>
        <taxon>Cocos</taxon>
    </lineage>
</organism>
<dbReference type="InterPro" id="IPR039515">
    <property type="entry name" value="NOT4_mRING-HC-C4C4"/>
</dbReference>
<dbReference type="InterPro" id="IPR035979">
    <property type="entry name" value="RBD_domain_sf"/>
</dbReference>
<name>A0A8K0I455_COCNU</name>
<dbReference type="CDD" id="cd12438">
    <property type="entry name" value="RRM_CNOT4"/>
    <property type="match status" value="1"/>
</dbReference>
<sequence length="1028" mass="113441">MSNQREIRCPLCMEEMDLTDQQLKPCKCGYEMCIWCWHHIIEIAKKDDTEGRCPACRSPYDKERILGRTISSERLAELNFEKKQKLQKAKLKTSEVRSDLTSIRVIKRDLVYVAGLPAKIADEETLRKKEFLGQYGKITKIVIARDVGTNRLFPSFNTSVVYVTFSKEQEALRCIEVVNGFILDGRTLKACFGTTRYCHAWLKNMPCRNPNCFYLHDAGPQEDTCTKDEVASACLSKLPQNSGIALPNFERRSGSVLPPPRENFCSSNSSVVKDKFLIQSVVYTPADSGKRYFQNGDSGKSGVLPVAASWGSRLASGRSSYAGVVFSQGTIDYPSVSTSSLAGVDIQALPQNAHQTQRPMSRNQMCLSNGRLENIASLEPYVEDGFREDMVVPNFKSSNYANIMTNSTVSGSCCVTYREDMESRITQSSHFSDSVGFQPYASFSNDVKCSTMVENSQASSCIPCSVSNGTTWVSGCLYGITEGVFSPVGYPVISSIEDTPVSNLQATILGPAFRTASSPQSLPLSFNRSSKFSDMIRMRASANFEAKDIFLPLDNRKFEGTSALVPGGTTIADPRVAEHSTCSVLIGLSCKGEQRKLQSESSSCGINNFKLQHLECRPEKPISTETDTVLNSAVSNKANMDLRGDSMTSCNSYVDLREDNSLTDKAKDDAGEDSIISDILSLDLGQVDHLIDHYSLRELLSGTNESDYSKSYNFWMPYNNSESKFSFASLDDSNCEKEQSFPLDSNVFALDVKTDQPDIKEKKVDSTNTSLSGLSAYDMDNPEILNSHHRSSACDVANESKLPSSLRQLASSVSRTELFPYSGFPAGVRSIPPGFHPRFVDDQYQAFSKLPNSGSIAQYKISGNSPCINSSQENLRSNSFNDPQINQISGSATASLCKGKLSQPMIRQFSLSSKSISLDETDERLQFQATLGNLAQNPVTLVNQSSNMTFQDMVNNCNGACGSFNISSPTAMESGVTGRCQFALAEIMHHLIPGSKHGSWRLCQEHEKPSFQVPDSSRLLFNIQYEQR</sequence>
<feature type="domain" description="RRM" evidence="4">
    <location>
        <begin position="109"/>
        <end position="195"/>
    </location>
</feature>
<accession>A0A8K0I455</accession>
<dbReference type="SUPFAM" id="SSF57850">
    <property type="entry name" value="RING/U-box"/>
    <property type="match status" value="1"/>
</dbReference>
<keyword evidence="6" id="KW-1185">Reference proteome</keyword>
<dbReference type="InterPro" id="IPR000504">
    <property type="entry name" value="RRM_dom"/>
</dbReference>
<dbReference type="PANTHER" id="PTHR12603">
    <property type="entry name" value="CCR4-NOT TRANSCRIPTION COMPLEX RELATED"/>
    <property type="match status" value="1"/>
</dbReference>
<dbReference type="GO" id="GO:0003723">
    <property type="term" value="F:RNA binding"/>
    <property type="evidence" value="ECO:0007669"/>
    <property type="project" value="UniProtKB-UniRule"/>
</dbReference>
<evidence type="ECO:0000313" key="6">
    <source>
        <dbReference type="Proteomes" id="UP000797356"/>
    </source>
</evidence>
<dbReference type="EMBL" id="CM017874">
    <property type="protein sequence ID" value="KAG1335239.1"/>
    <property type="molecule type" value="Genomic_DNA"/>
</dbReference>
<dbReference type="InterPro" id="IPR034261">
    <property type="entry name" value="CNOT4_RRM"/>
</dbReference>
<dbReference type="InterPro" id="IPR039780">
    <property type="entry name" value="Mot2"/>
</dbReference>
<dbReference type="SMART" id="SM00361">
    <property type="entry name" value="RRM_1"/>
    <property type="match status" value="1"/>
</dbReference>
<dbReference type="GO" id="GO:0008270">
    <property type="term" value="F:zinc ion binding"/>
    <property type="evidence" value="ECO:0007669"/>
    <property type="project" value="UniProtKB-KW"/>
</dbReference>
<gene>
    <name evidence="5" type="ORF">COCNU_03G013580</name>
</gene>
<feature type="domain" description="RING-type" evidence="3">
    <location>
        <begin position="9"/>
        <end position="57"/>
    </location>
</feature>
<dbReference type="Proteomes" id="UP000797356">
    <property type="component" value="Chromosome 3"/>
</dbReference>
<evidence type="ECO:0000256" key="1">
    <source>
        <dbReference type="PROSITE-ProRule" id="PRU00175"/>
    </source>
</evidence>
<dbReference type="GO" id="GO:0004842">
    <property type="term" value="F:ubiquitin-protein transferase activity"/>
    <property type="evidence" value="ECO:0007669"/>
    <property type="project" value="InterPro"/>
</dbReference>
<dbReference type="InterPro" id="IPR001841">
    <property type="entry name" value="Znf_RING"/>
</dbReference>
<protein>
    <submittedName>
        <fullName evidence="5">Putative CCR4-NOT transcription complex subunit 4</fullName>
    </submittedName>
</protein>
<dbReference type="InterPro" id="IPR003954">
    <property type="entry name" value="RRM_euk-type"/>
</dbReference>
<dbReference type="Pfam" id="PF14570">
    <property type="entry name" value="zf-RING_4"/>
    <property type="match status" value="1"/>
</dbReference>
<dbReference type="Gene3D" id="3.30.70.330">
    <property type="match status" value="1"/>
</dbReference>
<evidence type="ECO:0000259" key="3">
    <source>
        <dbReference type="PROSITE" id="PS50089"/>
    </source>
</evidence>
<reference evidence="5" key="1">
    <citation type="journal article" date="2017" name="Gigascience">
        <title>The genome draft of coconut (Cocos nucifera).</title>
        <authorList>
            <person name="Xiao Y."/>
            <person name="Xu P."/>
            <person name="Fan H."/>
            <person name="Baudouin L."/>
            <person name="Xia W."/>
            <person name="Bocs S."/>
            <person name="Xu J."/>
            <person name="Li Q."/>
            <person name="Guo A."/>
            <person name="Zhou L."/>
            <person name="Li J."/>
            <person name="Wu Y."/>
            <person name="Ma Z."/>
            <person name="Armero A."/>
            <person name="Issali A.E."/>
            <person name="Liu N."/>
            <person name="Peng M."/>
            <person name="Yang Y."/>
        </authorList>
    </citation>
    <scope>NUCLEOTIDE SEQUENCE</scope>
    <source>
        <tissue evidence="5">Spear leaf of Hainan Tall coconut</tissue>
    </source>
</reference>
<keyword evidence="1" id="KW-0862">Zinc</keyword>
<dbReference type="PANTHER" id="PTHR12603:SF36">
    <property type="entry name" value="RNA BINDING (RRM_RBD_RNP MOTIFS) FAMILY PROTEIN"/>
    <property type="match status" value="1"/>
</dbReference>
<dbReference type="SUPFAM" id="SSF54928">
    <property type="entry name" value="RNA-binding domain, RBD"/>
    <property type="match status" value="1"/>
</dbReference>
<dbReference type="Pfam" id="PF00076">
    <property type="entry name" value="RRM_1"/>
    <property type="match status" value="1"/>
</dbReference>
<evidence type="ECO:0000256" key="2">
    <source>
        <dbReference type="PROSITE-ProRule" id="PRU00176"/>
    </source>
</evidence>
<reference evidence="5" key="2">
    <citation type="submission" date="2019-07" db="EMBL/GenBank/DDBJ databases">
        <authorList>
            <person name="Yang Y."/>
            <person name="Bocs S."/>
            <person name="Baudouin L."/>
        </authorList>
    </citation>
    <scope>NUCLEOTIDE SEQUENCE</scope>
    <source>
        <tissue evidence="5">Spear leaf of Hainan Tall coconut</tissue>
    </source>
</reference>
<dbReference type="AlphaFoldDB" id="A0A8K0I455"/>
<dbReference type="OrthoDB" id="782051at2759"/>
<comment type="caution">
    <text evidence="5">The sequence shown here is derived from an EMBL/GenBank/DDBJ whole genome shotgun (WGS) entry which is preliminary data.</text>
</comment>
<keyword evidence="2" id="KW-0694">RNA-binding</keyword>
<keyword evidence="1" id="KW-0863">Zinc-finger</keyword>
<dbReference type="PROSITE" id="PS50102">
    <property type="entry name" value="RRM"/>
    <property type="match status" value="1"/>
</dbReference>
<proteinExistence type="predicted"/>
<evidence type="ECO:0000313" key="5">
    <source>
        <dbReference type="EMBL" id="KAG1335239.1"/>
    </source>
</evidence>
<dbReference type="SMART" id="SM00360">
    <property type="entry name" value="RRM"/>
    <property type="match status" value="1"/>
</dbReference>
<dbReference type="CDD" id="cd16618">
    <property type="entry name" value="mRING-HC-C4C4_CNOT4"/>
    <property type="match status" value="1"/>
</dbReference>
<evidence type="ECO:0000259" key="4">
    <source>
        <dbReference type="PROSITE" id="PS50102"/>
    </source>
</evidence>
<dbReference type="InterPro" id="IPR012677">
    <property type="entry name" value="Nucleotide-bd_a/b_plait_sf"/>
</dbReference>